<evidence type="ECO:0000256" key="6">
    <source>
        <dbReference type="ARBA" id="ARBA00022691"/>
    </source>
</evidence>
<dbReference type="PANTHER" id="PTHR22808:SF1">
    <property type="entry name" value="RNA CYTOSINE-C(5)-METHYLTRANSFERASE NSUN2-RELATED"/>
    <property type="match status" value="1"/>
</dbReference>
<dbReference type="InterPro" id="IPR057285">
    <property type="entry name" value="Pre-PUA_NSUN2"/>
</dbReference>
<evidence type="ECO:0000259" key="12">
    <source>
        <dbReference type="PROSITE" id="PS51686"/>
    </source>
</evidence>
<dbReference type="Pfam" id="PF25376">
    <property type="entry name" value="Pre-PUA_NSUN2"/>
    <property type="match status" value="1"/>
</dbReference>
<dbReference type="PANTHER" id="PTHR22808">
    <property type="entry name" value="NCL1 YEAST -RELATED NOL1/NOP2/FMU SUN DOMAIN-CONTAINING"/>
    <property type="match status" value="1"/>
</dbReference>
<dbReference type="SUPFAM" id="SSF53335">
    <property type="entry name" value="S-adenosyl-L-methionine-dependent methyltransferases"/>
    <property type="match status" value="1"/>
</dbReference>
<dbReference type="InterPro" id="IPR001678">
    <property type="entry name" value="MeTrfase_RsmB-F_NOP2_dom"/>
</dbReference>
<keyword evidence="5 10" id="KW-0808">Transferase</keyword>
<evidence type="ECO:0000256" key="2">
    <source>
        <dbReference type="ARBA" id="ARBA00007494"/>
    </source>
</evidence>
<keyword evidence="7" id="KW-0819">tRNA processing</keyword>
<dbReference type="AlphaFoldDB" id="A0A1W5D9I1"/>
<dbReference type="Pfam" id="PF25378">
    <property type="entry name" value="PUA_NSUN2"/>
    <property type="match status" value="1"/>
</dbReference>
<feature type="binding site" evidence="10">
    <location>
        <position position="275"/>
    </location>
    <ligand>
        <name>S-adenosyl-L-methionine</name>
        <dbReference type="ChEBI" id="CHEBI:59789"/>
    </ligand>
</feature>
<dbReference type="InterPro" id="IPR029063">
    <property type="entry name" value="SAM-dependent_MTases_sf"/>
</dbReference>
<accession>A0A1W5D9I1</accession>
<proteinExistence type="inferred from homology"/>
<organism evidence="13 14">
    <name type="scientific">Lasallia pustulata</name>
    <dbReference type="NCBI Taxonomy" id="136370"/>
    <lineage>
        <taxon>Eukaryota</taxon>
        <taxon>Fungi</taxon>
        <taxon>Dikarya</taxon>
        <taxon>Ascomycota</taxon>
        <taxon>Pezizomycotina</taxon>
        <taxon>Lecanoromycetes</taxon>
        <taxon>OSLEUM clade</taxon>
        <taxon>Umbilicariomycetidae</taxon>
        <taxon>Umbilicariales</taxon>
        <taxon>Umbilicariaceae</taxon>
        <taxon>Lasallia</taxon>
    </lineage>
</organism>
<protein>
    <submittedName>
        <fullName evidence="13">Methyltransferase</fullName>
    </submittedName>
</protein>
<dbReference type="GO" id="GO:0000049">
    <property type="term" value="F:tRNA binding"/>
    <property type="evidence" value="ECO:0007669"/>
    <property type="project" value="UniProtKB-KW"/>
</dbReference>
<reference evidence="14" key="1">
    <citation type="submission" date="2017-03" db="EMBL/GenBank/DDBJ databases">
        <authorList>
            <person name="Sharma R."/>
            <person name="Thines M."/>
        </authorList>
    </citation>
    <scope>NUCLEOTIDE SEQUENCE [LARGE SCALE GENOMIC DNA]</scope>
</reference>
<dbReference type="Proteomes" id="UP000192927">
    <property type="component" value="Unassembled WGS sequence"/>
</dbReference>
<name>A0A1W5D9I1_9LECA</name>
<keyword evidence="8 10" id="KW-0694">RNA-binding</keyword>
<dbReference type="GO" id="GO:0016428">
    <property type="term" value="F:tRNA (cytidine-5-)-methyltransferase activity"/>
    <property type="evidence" value="ECO:0007669"/>
    <property type="project" value="InterPro"/>
</dbReference>
<feature type="binding site" evidence="10">
    <location>
        <position position="308"/>
    </location>
    <ligand>
        <name>S-adenosyl-L-methionine</name>
        <dbReference type="ChEBI" id="CHEBI:59789"/>
    </ligand>
</feature>
<feature type="compositionally biased region" description="Basic and acidic residues" evidence="11">
    <location>
        <begin position="487"/>
        <end position="498"/>
    </location>
</feature>
<feature type="compositionally biased region" description="Basic and acidic residues" evidence="11">
    <location>
        <begin position="205"/>
        <end position="214"/>
    </location>
</feature>
<dbReference type="InterPro" id="IPR049560">
    <property type="entry name" value="MeTrfase_RsmB-F_NOP2_cat"/>
</dbReference>
<comment type="similarity">
    <text evidence="2 10">Belongs to the class I-like SAM-binding methyltransferase superfamily. RsmB/NOP family.</text>
</comment>
<evidence type="ECO:0000313" key="13">
    <source>
        <dbReference type="EMBL" id="SLM39818.1"/>
    </source>
</evidence>
<evidence type="ECO:0000256" key="9">
    <source>
        <dbReference type="ARBA" id="ARBA00023242"/>
    </source>
</evidence>
<feature type="region of interest" description="Disordered" evidence="11">
    <location>
        <begin position="1"/>
        <end position="28"/>
    </location>
</feature>
<evidence type="ECO:0000256" key="1">
    <source>
        <dbReference type="ARBA" id="ARBA00004123"/>
    </source>
</evidence>
<dbReference type="GO" id="GO:0005634">
    <property type="term" value="C:nucleus"/>
    <property type="evidence" value="ECO:0007669"/>
    <property type="project" value="UniProtKB-SubCell"/>
</dbReference>
<dbReference type="InterPro" id="IPR023270">
    <property type="entry name" value="RCMT_NCL1"/>
</dbReference>
<dbReference type="InterPro" id="IPR057286">
    <property type="entry name" value="PUA_NSUN2"/>
</dbReference>
<dbReference type="PROSITE" id="PS01153">
    <property type="entry name" value="NOL1_NOP2_SUN"/>
    <property type="match status" value="1"/>
</dbReference>
<evidence type="ECO:0000256" key="11">
    <source>
        <dbReference type="SAM" id="MobiDB-lite"/>
    </source>
</evidence>
<dbReference type="PRINTS" id="PR02008">
    <property type="entry name" value="RCMTFAMILY"/>
</dbReference>
<dbReference type="Gene3D" id="3.40.50.150">
    <property type="entry name" value="Vaccinia Virus protein VP39"/>
    <property type="match status" value="1"/>
</dbReference>
<dbReference type="GO" id="GO:0030488">
    <property type="term" value="P:tRNA methylation"/>
    <property type="evidence" value="ECO:0007669"/>
    <property type="project" value="TreeGrafter"/>
</dbReference>
<dbReference type="Pfam" id="PF01189">
    <property type="entry name" value="Methyltr_RsmB-F"/>
    <property type="match status" value="1"/>
</dbReference>
<keyword evidence="9" id="KW-0539">Nucleus</keyword>
<dbReference type="PRINTS" id="PR02011">
    <property type="entry name" value="RCMTNCL1"/>
</dbReference>
<keyword evidence="14" id="KW-1185">Reference proteome</keyword>
<dbReference type="InterPro" id="IPR018314">
    <property type="entry name" value="RsmB/NOL1/NOP2-like_CS"/>
</dbReference>
<feature type="compositionally biased region" description="Basic and acidic residues" evidence="11">
    <location>
        <begin position="507"/>
        <end position="523"/>
    </location>
</feature>
<evidence type="ECO:0000313" key="14">
    <source>
        <dbReference type="Proteomes" id="UP000192927"/>
    </source>
</evidence>
<feature type="region of interest" description="Disordered" evidence="11">
    <location>
        <begin position="487"/>
        <end position="615"/>
    </location>
</feature>
<feature type="compositionally biased region" description="Basic and acidic residues" evidence="11">
    <location>
        <begin position="586"/>
        <end position="596"/>
    </location>
</feature>
<feature type="compositionally biased region" description="Basic residues" evidence="11">
    <location>
        <begin position="1"/>
        <end position="10"/>
    </location>
</feature>
<keyword evidence="4 10" id="KW-0489">Methyltransferase</keyword>
<keyword evidence="3" id="KW-0820">tRNA-binding</keyword>
<dbReference type="EMBL" id="FWEW01003560">
    <property type="protein sequence ID" value="SLM39818.1"/>
    <property type="molecule type" value="Genomic_DNA"/>
</dbReference>
<feature type="compositionally biased region" description="Acidic residues" evidence="11">
    <location>
        <begin position="219"/>
        <end position="235"/>
    </location>
</feature>
<evidence type="ECO:0000256" key="5">
    <source>
        <dbReference type="ARBA" id="ARBA00022679"/>
    </source>
</evidence>
<dbReference type="GO" id="GO:0005737">
    <property type="term" value="C:cytoplasm"/>
    <property type="evidence" value="ECO:0007669"/>
    <property type="project" value="TreeGrafter"/>
</dbReference>
<dbReference type="InterPro" id="IPR023267">
    <property type="entry name" value="RCMT"/>
</dbReference>
<sequence>MGKRGGRRFNGRGGRGGRGGQRDQRERVDYQEVLKQNELYERYYNELGVVPDEEREVFWGALKRDLPNSFRFTGSKGHAIPVQQRLKDHYVPEITSIRHNDELVEPPTPLPWFPDELAWQMTTPKSVVRRFPPFASFQKFLVSETSVGNISRQEAVSMIPPLVMDVKPGMTVLDMCAAPGSKAAQLVEMVHGGEEDRMRKVVQRFRKEDGKETSPDGEGTQEEMRDGDDENGDWSDDGRTTGLLIANDADYKRAHMLIHQMKRLNSPNLIVTNHDATMYPSIKLPSEPIHDGGLPKSRYLKFDRILADVPCSGDGTCRKNPGVWKDWNPGNGLGLYVTQVRILVRALQMLKVGGRVVYSTCSMNPVENEAVVASAIERCGGLSKVNIVDCSSALPKLKRRPGLKDWKVMDKQGKLWQSWLEVEGQKAKAGPDGLGKLVEGMFPPSNTSDAGGDIPLDRCMRVYGHLQDTGGFFITVLEKQIEIKARPEAESKKTEHKPSIIAAVEEIEAKPTDGTDPLERIDALDDMLPPQEQENGGGDGPSAAARQNKENAPTEQISSRKRELDDEADAEASTKRPKFRDEVDEAAPRGVEDRQVHFPPPPGAQLELTRPETVSAPEPEALLPQHQKRKNNQPFEEPFKFLDPNHEELQNIYDFYHISPRFPKERFMVRNAMGSPVKTIYYTSTLARDILTENEGKGLKFVHCGVKMFVKQDVQKVGVCKWRIQTDGLPILESWVGEERVVRLWSRTTLKKLLVEMFPKVDGNGWRDLGEIGERVRDIEMGCCVLRVEKSEGEDGFRQRMVLPLWRSLHSLNLMLPKEDRKAMLLRLYNDDSPLMDHSKDRFNTQANGDDTSNDVEVKDELTVGADEEEVAAAGVPATEEGALKMEDGAYSKVEDEAAQEVGVAVGVRDEEGLFNRMM</sequence>
<comment type="subcellular location">
    <subcellularLocation>
        <location evidence="1">Nucleus</location>
    </subcellularLocation>
</comment>
<evidence type="ECO:0000256" key="3">
    <source>
        <dbReference type="ARBA" id="ARBA00022555"/>
    </source>
</evidence>
<feature type="binding site" evidence="10">
    <location>
        <begin position="176"/>
        <end position="182"/>
    </location>
    <ligand>
        <name>S-adenosyl-L-methionine</name>
        <dbReference type="ChEBI" id="CHEBI:59789"/>
    </ligand>
</feature>
<evidence type="ECO:0000256" key="8">
    <source>
        <dbReference type="ARBA" id="ARBA00022884"/>
    </source>
</evidence>
<keyword evidence="6 10" id="KW-0949">S-adenosyl-L-methionine</keyword>
<feature type="active site" description="Nucleophile" evidence="10">
    <location>
        <position position="361"/>
    </location>
</feature>
<dbReference type="PROSITE" id="PS51686">
    <property type="entry name" value="SAM_MT_RSMB_NOP"/>
    <property type="match status" value="1"/>
</dbReference>
<evidence type="ECO:0000256" key="4">
    <source>
        <dbReference type="ARBA" id="ARBA00022603"/>
    </source>
</evidence>
<feature type="region of interest" description="Disordered" evidence="11">
    <location>
        <begin position="205"/>
        <end position="239"/>
    </location>
</feature>
<feature type="domain" description="SAM-dependent MTase RsmB/NOP-type" evidence="12">
    <location>
        <begin position="58"/>
        <end position="480"/>
    </location>
</feature>
<evidence type="ECO:0000256" key="10">
    <source>
        <dbReference type="PROSITE-ProRule" id="PRU01023"/>
    </source>
</evidence>
<feature type="binding site" evidence="10">
    <location>
        <position position="248"/>
    </location>
    <ligand>
        <name>S-adenosyl-L-methionine</name>
        <dbReference type="ChEBI" id="CHEBI:59789"/>
    </ligand>
</feature>
<evidence type="ECO:0000256" key="7">
    <source>
        <dbReference type="ARBA" id="ARBA00022694"/>
    </source>
</evidence>